<gene>
    <name evidence="4" type="ORF">OXX778_LOCUS8720</name>
</gene>
<feature type="chain" id="PRO_5032651914" evidence="3">
    <location>
        <begin position="22"/>
        <end position="381"/>
    </location>
</feature>
<accession>A0A813VTY0</accession>
<dbReference type="Proteomes" id="UP000663879">
    <property type="component" value="Unassembled WGS sequence"/>
</dbReference>
<sequence length="381" mass="43654">MKFIKLIFLTIFLIEIDKTFLQEVFIDPNLDFNQQNLNDLLTLINDPLVDNQPQSLLNDNTNDIFIDPNIFDSLNSPTDNLNFLPDLNQPVVSYDQIQPLVQTDFNSGNLQTEDDLLNLIYDDLTQNALPLNYEGFNFMDDSQPLQDFFNDAILGPIVPVESPLKMNEIPEPVYFTFSETLNQEPTTHQTTQFKPTETTQSILTTLININLNTTTKRIDNNTNSLGNSTTVIHKNVTNLHIVTKQVHNQTINEKKNLTTFFTNTTRVLLKMNSTHFENVTSRGLNGTSNVNKSHKPSLIGKGGHGMHMVEKRVHEPEAKSLSSSKEDFDLDRHHHHHHYHNYTQTFNYYQLLWIGTTIFFIVIVIVAIIVCPKVNKENSEN</sequence>
<feature type="region of interest" description="Disordered" evidence="1">
    <location>
        <begin position="281"/>
        <end position="304"/>
    </location>
</feature>
<keyword evidence="2" id="KW-0472">Membrane</keyword>
<evidence type="ECO:0000256" key="2">
    <source>
        <dbReference type="SAM" id="Phobius"/>
    </source>
</evidence>
<evidence type="ECO:0000256" key="3">
    <source>
        <dbReference type="SAM" id="SignalP"/>
    </source>
</evidence>
<dbReference type="AlphaFoldDB" id="A0A813VTY0"/>
<organism evidence="4 5">
    <name type="scientific">Brachionus calyciflorus</name>
    <dbReference type="NCBI Taxonomy" id="104777"/>
    <lineage>
        <taxon>Eukaryota</taxon>
        <taxon>Metazoa</taxon>
        <taxon>Spiralia</taxon>
        <taxon>Gnathifera</taxon>
        <taxon>Rotifera</taxon>
        <taxon>Eurotatoria</taxon>
        <taxon>Monogononta</taxon>
        <taxon>Pseudotrocha</taxon>
        <taxon>Ploima</taxon>
        <taxon>Brachionidae</taxon>
        <taxon>Brachionus</taxon>
    </lineage>
</organism>
<keyword evidence="5" id="KW-1185">Reference proteome</keyword>
<evidence type="ECO:0000256" key="1">
    <source>
        <dbReference type="SAM" id="MobiDB-lite"/>
    </source>
</evidence>
<name>A0A813VTY0_9BILA</name>
<evidence type="ECO:0000313" key="4">
    <source>
        <dbReference type="EMBL" id="CAF0846394.1"/>
    </source>
</evidence>
<comment type="caution">
    <text evidence="4">The sequence shown here is derived from an EMBL/GenBank/DDBJ whole genome shotgun (WGS) entry which is preliminary data.</text>
</comment>
<reference evidence="4" key="1">
    <citation type="submission" date="2021-02" db="EMBL/GenBank/DDBJ databases">
        <authorList>
            <person name="Nowell W R."/>
        </authorList>
    </citation>
    <scope>NUCLEOTIDE SEQUENCE</scope>
    <source>
        <strain evidence="4">Ploen Becks lab</strain>
    </source>
</reference>
<keyword evidence="3" id="KW-0732">Signal</keyword>
<feature type="compositionally biased region" description="Polar residues" evidence="1">
    <location>
        <begin position="281"/>
        <end position="291"/>
    </location>
</feature>
<keyword evidence="2" id="KW-0812">Transmembrane</keyword>
<feature type="signal peptide" evidence="3">
    <location>
        <begin position="1"/>
        <end position="21"/>
    </location>
</feature>
<keyword evidence="2" id="KW-1133">Transmembrane helix</keyword>
<dbReference type="EMBL" id="CAJNOC010001226">
    <property type="protein sequence ID" value="CAF0846394.1"/>
    <property type="molecule type" value="Genomic_DNA"/>
</dbReference>
<feature type="transmembrane region" description="Helical" evidence="2">
    <location>
        <begin position="351"/>
        <end position="371"/>
    </location>
</feature>
<evidence type="ECO:0000313" key="5">
    <source>
        <dbReference type="Proteomes" id="UP000663879"/>
    </source>
</evidence>
<protein>
    <submittedName>
        <fullName evidence="4">Uncharacterized protein</fullName>
    </submittedName>
</protein>
<proteinExistence type="predicted"/>